<dbReference type="GO" id="GO:0008836">
    <property type="term" value="F:diaminopimelate decarboxylase activity"/>
    <property type="evidence" value="ECO:0007669"/>
    <property type="project" value="TreeGrafter"/>
</dbReference>
<dbReference type="PROSITE" id="PS00879">
    <property type="entry name" value="ODR_DC_2_2"/>
    <property type="match status" value="1"/>
</dbReference>
<comment type="similarity">
    <text evidence="2 7">Belongs to the spermidine/spermine synthase family.</text>
</comment>
<dbReference type="HAMAP" id="MF_00198">
    <property type="entry name" value="Spermidine_synth"/>
    <property type="match status" value="1"/>
</dbReference>
<dbReference type="Pfam" id="PF02784">
    <property type="entry name" value="Orn_Arg_deC_N"/>
    <property type="match status" value="1"/>
</dbReference>
<protein>
    <recommendedName>
        <fullName evidence="7">Polyamine aminopropyltransferase</fullName>
    </recommendedName>
    <alternativeName>
        <fullName evidence="7">Putrescine aminopropyltransferase</fullName>
        <shortName evidence="7">PAPT</shortName>
    </alternativeName>
    <alternativeName>
        <fullName evidence="7">Spermidine synthase</fullName>
        <shortName evidence="7">SPDS</shortName>
        <shortName evidence="7">SPDSY</shortName>
        <ecNumber evidence="7">2.5.1.16</ecNumber>
    </alternativeName>
</protein>
<dbReference type="CDD" id="cd02440">
    <property type="entry name" value="AdoMet_MTases"/>
    <property type="match status" value="1"/>
</dbReference>
<dbReference type="InterPro" id="IPR009006">
    <property type="entry name" value="Ala_racemase/Decarboxylase_C"/>
</dbReference>
<dbReference type="InterPro" id="IPR000183">
    <property type="entry name" value="Orn/DAP/Arg_de-COase"/>
</dbReference>
<dbReference type="InterPro" id="IPR022643">
    <property type="entry name" value="De-COase2_C"/>
</dbReference>
<dbReference type="Pfam" id="PF01564">
    <property type="entry name" value="Spermine_synth"/>
    <property type="match status" value="1"/>
</dbReference>
<comment type="caution">
    <text evidence="11">The sequence shown here is derived from an EMBL/GenBank/DDBJ whole genome shotgun (WGS) entry which is preliminary data.</text>
</comment>
<comment type="similarity">
    <text evidence="9">Belongs to the Orn/Lys/Arg decarboxylase class-II family.</text>
</comment>
<dbReference type="UniPathway" id="UPA00248">
    <property type="reaction ID" value="UER00314"/>
</dbReference>
<dbReference type="InterPro" id="IPR030374">
    <property type="entry name" value="PABS"/>
</dbReference>
<dbReference type="Pfam" id="PF00278">
    <property type="entry name" value="Orn_DAP_Arg_deC"/>
    <property type="match status" value="1"/>
</dbReference>
<dbReference type="InterPro" id="IPR029063">
    <property type="entry name" value="SAM-dependent_MTases_sf"/>
</dbReference>
<feature type="active site" description="Proton acceptor" evidence="7 8">
    <location>
        <position position="544"/>
    </location>
</feature>
<sequence length="697" mass="78716">MDYLLSQRAGLGDSSFYVYNETLIQSNIEQFKSVPYRNFGIHFASMANDNPVLLKMLQANGFGIFVNSRKHMKLALDCGFSPELIIFASTGICEPTMRLIIEKGVQINIDSRDQLKLYGKLNPGGEIGIRLNIDEKSKNNIFTGLESRIGVLESELPEIFAIADRHQLKITGTHVYLGTDVTSLDDLLEGVDRTLALSNRFADLECVDLGGGFPIDKSRFDFEQYKQIITDRMVQYSSARGRDIKLVLEPGRSMFGNCAYFFTQVSDIKERPDRILVCCDSSASLIPRAMFYEDYNPVEVYNSRSTEWYSKPVDVVGSTTYSRDFMAKGLKLPVVRVGDWLKFDFAGSYCYSMITRFLGQAMPPEYLQRLDGSFELIRAGESYFDQNVSMWTSEEIASGETHRHKIKKVIYSGESQHHKLEILETESYGIGLFLDGRIQHLEKDEYIYSESIIHPVASGLKGDNLNALVVGGGPGGAIRELLKHRRFAHITQVEIDAGIITLTKQYLPHIAQGYHDDERVNIVIDDIVSFARETTQRYDFIIYDISEPLSDSPAANLFTESLICNLKDILTEQGALVTWAGSIGPLSSELAKKINQLWKKVFPYTERFMSHPQSYGTSWLTVAGSNAYLGLSELSREAIDDYCEQNIDGALKLYDGMTHQHMFALPKDVRSLLDDDYITTKSDIISHQINPAREEYI</sequence>
<evidence type="ECO:0000256" key="1">
    <source>
        <dbReference type="ARBA" id="ARBA00001933"/>
    </source>
</evidence>
<comment type="caution">
    <text evidence="7">Lacks conserved residue(s) required for the propagation of feature annotation.</text>
</comment>
<dbReference type="InterPro" id="IPR022657">
    <property type="entry name" value="De-COase2_CS"/>
</dbReference>
<feature type="domain" description="PABS" evidence="10">
    <location>
        <begin position="389"/>
        <end position="626"/>
    </location>
</feature>
<dbReference type="SUPFAM" id="SSF50621">
    <property type="entry name" value="Alanine racemase C-terminal domain-like"/>
    <property type="match status" value="1"/>
</dbReference>
<dbReference type="InterPro" id="IPR001045">
    <property type="entry name" value="Spermi_synthase"/>
</dbReference>
<dbReference type="InterPro" id="IPR035246">
    <property type="entry name" value="Spermidine_synt_N"/>
</dbReference>
<evidence type="ECO:0000313" key="12">
    <source>
        <dbReference type="Proteomes" id="UP000037891"/>
    </source>
</evidence>
<evidence type="ECO:0000259" key="10">
    <source>
        <dbReference type="PROSITE" id="PS51006"/>
    </source>
</evidence>
<evidence type="ECO:0000256" key="6">
    <source>
        <dbReference type="ARBA" id="ARBA00023115"/>
    </source>
</evidence>
<gene>
    <name evidence="7" type="primary">speE</name>
    <name evidence="11" type="ORF">ABJ99_4100</name>
</gene>
<dbReference type="InterPro" id="IPR022644">
    <property type="entry name" value="De-COase2_N"/>
</dbReference>
<dbReference type="PANTHER" id="PTHR43727:SF2">
    <property type="entry name" value="GROUP IV DECARBOXYLASE"/>
    <property type="match status" value="1"/>
</dbReference>
<dbReference type="Gene3D" id="3.20.20.10">
    <property type="entry name" value="Alanine racemase"/>
    <property type="match status" value="1"/>
</dbReference>
<evidence type="ECO:0000256" key="9">
    <source>
        <dbReference type="RuleBase" id="RU003737"/>
    </source>
</evidence>
<dbReference type="GO" id="GO:0009089">
    <property type="term" value="P:lysine biosynthetic process via diaminopimelate"/>
    <property type="evidence" value="ECO:0007669"/>
    <property type="project" value="TreeGrafter"/>
</dbReference>
<comment type="pathway">
    <text evidence="7">Amine and polyamine biosynthesis; spermidine biosynthesis; spermidine from putrescine: step 1/1.</text>
</comment>
<name>A0A0N0XCJ3_PSESX</name>
<dbReference type="Proteomes" id="UP000037891">
    <property type="component" value="Unassembled WGS sequence"/>
</dbReference>
<keyword evidence="4" id="KW-0663">Pyridoxal phosphate</keyword>
<dbReference type="PRINTS" id="PR01179">
    <property type="entry name" value="ODADCRBXLASE"/>
</dbReference>
<proteinExistence type="inferred from homology"/>
<dbReference type="RefSeq" id="WP_054084541.1">
    <property type="nucleotide sequence ID" value="NZ_LGLN01000013.1"/>
</dbReference>
<dbReference type="PATRIC" id="fig|81035.3.peg.4358"/>
<dbReference type="InterPro" id="IPR030373">
    <property type="entry name" value="PABS_CS"/>
</dbReference>
<dbReference type="GO" id="GO:0008295">
    <property type="term" value="P:spermidine biosynthetic process"/>
    <property type="evidence" value="ECO:0007669"/>
    <property type="project" value="UniProtKB-UniRule"/>
</dbReference>
<evidence type="ECO:0000256" key="5">
    <source>
        <dbReference type="ARBA" id="ARBA00023066"/>
    </source>
</evidence>
<dbReference type="Gene3D" id="2.30.140.10">
    <property type="entry name" value="Spermidine synthase, tetramerisation domain"/>
    <property type="match status" value="1"/>
</dbReference>
<evidence type="ECO:0000256" key="8">
    <source>
        <dbReference type="PROSITE-ProRule" id="PRU00354"/>
    </source>
</evidence>
<evidence type="ECO:0000256" key="7">
    <source>
        <dbReference type="HAMAP-Rule" id="MF_00198"/>
    </source>
</evidence>
<dbReference type="PROSITE" id="PS51006">
    <property type="entry name" value="PABS_2"/>
    <property type="match status" value="1"/>
</dbReference>
<feature type="binding site" evidence="7">
    <location>
        <position position="553"/>
    </location>
    <ligand>
        <name>S-methyl-5'-thioadenosine</name>
        <dbReference type="ChEBI" id="CHEBI:17509"/>
    </ligand>
</feature>
<reference evidence="11 12" key="2">
    <citation type="submission" date="2015-10" db="EMBL/GenBank/DDBJ databases">
        <title>Comparative genomics and high-throughput reverse genetic screens identify a new phytobacterial MAMP and an Arabidopsis receptor required for immune elicitation.</title>
        <authorList>
            <person name="Mott G.A."/>
            <person name="Thakur S."/>
            <person name="Wang P.W."/>
            <person name="Desveaux D."/>
            <person name="Guttman D.S."/>
        </authorList>
    </citation>
    <scope>NUCLEOTIDE SEQUENCE [LARGE SCALE GENOMIC DNA]</scope>
    <source>
        <strain evidence="11 12">0788_9</strain>
    </source>
</reference>
<dbReference type="Gene3D" id="3.40.50.150">
    <property type="entry name" value="Vaccinia Virus protein VP39"/>
    <property type="match status" value="1"/>
</dbReference>
<reference evidence="11 12" key="1">
    <citation type="submission" date="2015-07" db="EMBL/GenBank/DDBJ databases">
        <authorList>
            <person name="Noorani M."/>
        </authorList>
    </citation>
    <scope>NUCLEOTIDE SEQUENCE [LARGE SCALE GENOMIC DNA]</scope>
    <source>
        <strain evidence="11 12">0788_9</strain>
    </source>
</reference>
<dbReference type="SUPFAM" id="SSF53335">
    <property type="entry name" value="S-adenosyl-L-methionine-dependent methyltransferases"/>
    <property type="match status" value="1"/>
</dbReference>
<dbReference type="PANTHER" id="PTHR43727">
    <property type="entry name" value="DIAMINOPIMELATE DECARBOXYLASE"/>
    <property type="match status" value="1"/>
</dbReference>
<dbReference type="SUPFAM" id="SSF51419">
    <property type="entry name" value="PLP-binding barrel"/>
    <property type="match status" value="1"/>
</dbReference>
<dbReference type="PROSITE" id="PS01330">
    <property type="entry name" value="PABS_1"/>
    <property type="match status" value="1"/>
</dbReference>
<evidence type="ECO:0000256" key="3">
    <source>
        <dbReference type="ARBA" id="ARBA00022679"/>
    </source>
</evidence>
<dbReference type="InterPro" id="IPR029066">
    <property type="entry name" value="PLP-binding_barrel"/>
</dbReference>
<comment type="subunit">
    <text evidence="7">Homodimer or homotetramer.</text>
</comment>
<keyword evidence="3 7" id="KW-0808">Transferase</keyword>
<dbReference type="EC" id="2.5.1.16" evidence="7"/>
<comment type="cofactor">
    <cofactor evidence="1">
        <name>pyridoxal 5'-phosphate</name>
        <dbReference type="ChEBI" id="CHEBI:597326"/>
    </cofactor>
</comment>
<accession>A0A0N0XCJ3</accession>
<organism evidence="11 12">
    <name type="scientific">Pseudomonas syringae pv. cilantro</name>
    <dbReference type="NCBI Taxonomy" id="81035"/>
    <lineage>
        <taxon>Bacteria</taxon>
        <taxon>Pseudomonadati</taxon>
        <taxon>Pseudomonadota</taxon>
        <taxon>Gammaproteobacteria</taxon>
        <taxon>Pseudomonadales</taxon>
        <taxon>Pseudomonadaceae</taxon>
        <taxon>Pseudomonas</taxon>
        <taxon>Pseudomonas syringae</taxon>
    </lineage>
</organism>
<comment type="catalytic activity">
    <reaction evidence="7">
        <text>S-adenosyl 3-(methylsulfanyl)propylamine + putrescine = S-methyl-5'-thioadenosine + spermidine + H(+)</text>
        <dbReference type="Rhea" id="RHEA:12721"/>
        <dbReference type="ChEBI" id="CHEBI:15378"/>
        <dbReference type="ChEBI" id="CHEBI:17509"/>
        <dbReference type="ChEBI" id="CHEBI:57443"/>
        <dbReference type="ChEBI" id="CHEBI:57834"/>
        <dbReference type="ChEBI" id="CHEBI:326268"/>
        <dbReference type="EC" id="2.5.1.16"/>
    </reaction>
</comment>
<dbReference type="Pfam" id="PF17284">
    <property type="entry name" value="Spermine_synt_N"/>
    <property type="match status" value="1"/>
</dbReference>
<dbReference type="AlphaFoldDB" id="A0A0N0XCJ3"/>
<feature type="binding site" evidence="7">
    <location>
        <position position="494"/>
    </location>
    <ligand>
        <name>S-methyl-5'-thioadenosine</name>
        <dbReference type="ChEBI" id="CHEBI:17509"/>
    </ligand>
</feature>
<dbReference type="Gene3D" id="2.40.37.10">
    <property type="entry name" value="Lyase, Ornithine Decarboxylase, Chain A, domain 1"/>
    <property type="match status" value="1"/>
</dbReference>
<evidence type="ECO:0000256" key="2">
    <source>
        <dbReference type="ARBA" id="ARBA00007867"/>
    </source>
</evidence>
<evidence type="ECO:0000313" key="11">
    <source>
        <dbReference type="EMBL" id="KPC35688.1"/>
    </source>
</evidence>
<comment type="function">
    <text evidence="7">Catalyzes the irreversible transfer of a propylamine group from the amino donor S-adenosylmethioninamine (decarboxy-AdoMet) to putrescine (1,4-diaminobutane) to yield spermidine.</text>
</comment>
<dbReference type="EMBL" id="LGLN01000013">
    <property type="protein sequence ID" value="KPC35688.1"/>
    <property type="molecule type" value="Genomic_DNA"/>
</dbReference>
<dbReference type="GO" id="GO:0004766">
    <property type="term" value="F:spermidine synthase activity"/>
    <property type="evidence" value="ECO:0007669"/>
    <property type="project" value="UniProtKB-UniRule"/>
</dbReference>
<dbReference type="InterPro" id="IPR037163">
    <property type="entry name" value="Spermidine_synt_N_sf"/>
</dbReference>
<keyword evidence="5 7" id="KW-0745">Spermidine biosynthesis</keyword>
<evidence type="ECO:0000256" key="4">
    <source>
        <dbReference type="ARBA" id="ARBA00022898"/>
    </source>
</evidence>
<keyword evidence="6 7" id="KW-0620">Polyamine biosynthesis</keyword>